<organism evidence="2 3">
    <name type="scientific">Podospora didyma</name>
    <dbReference type="NCBI Taxonomy" id="330526"/>
    <lineage>
        <taxon>Eukaryota</taxon>
        <taxon>Fungi</taxon>
        <taxon>Dikarya</taxon>
        <taxon>Ascomycota</taxon>
        <taxon>Pezizomycotina</taxon>
        <taxon>Sordariomycetes</taxon>
        <taxon>Sordariomycetidae</taxon>
        <taxon>Sordariales</taxon>
        <taxon>Podosporaceae</taxon>
        <taxon>Podospora</taxon>
    </lineage>
</organism>
<proteinExistence type="predicted"/>
<evidence type="ECO:0000256" key="1">
    <source>
        <dbReference type="SAM" id="MobiDB-lite"/>
    </source>
</evidence>
<feature type="region of interest" description="Disordered" evidence="1">
    <location>
        <begin position="1"/>
        <end position="27"/>
    </location>
</feature>
<dbReference type="EMBL" id="JAULSW010000002">
    <property type="protein sequence ID" value="KAK3390845.1"/>
    <property type="molecule type" value="Genomic_DNA"/>
</dbReference>
<gene>
    <name evidence="2" type="ORF">B0H63DRAFT_539310</name>
</gene>
<feature type="compositionally biased region" description="Low complexity" evidence="1">
    <location>
        <begin position="1"/>
        <end position="15"/>
    </location>
</feature>
<reference evidence="2" key="2">
    <citation type="submission" date="2023-06" db="EMBL/GenBank/DDBJ databases">
        <authorList>
            <consortium name="Lawrence Berkeley National Laboratory"/>
            <person name="Haridas S."/>
            <person name="Hensen N."/>
            <person name="Bonometti L."/>
            <person name="Westerberg I."/>
            <person name="Brannstrom I.O."/>
            <person name="Guillou S."/>
            <person name="Cros-Aarteil S."/>
            <person name="Calhoun S."/>
            <person name="Kuo A."/>
            <person name="Mondo S."/>
            <person name="Pangilinan J."/>
            <person name="Riley R."/>
            <person name="LaButti K."/>
            <person name="Andreopoulos B."/>
            <person name="Lipzen A."/>
            <person name="Chen C."/>
            <person name="Yanf M."/>
            <person name="Daum C."/>
            <person name="Ng V."/>
            <person name="Clum A."/>
            <person name="Steindorff A."/>
            <person name="Ohm R."/>
            <person name="Martin F."/>
            <person name="Silar P."/>
            <person name="Natvig D."/>
            <person name="Lalanne C."/>
            <person name="Gautier V."/>
            <person name="Ament-velasquez S.L."/>
            <person name="Kruys A."/>
            <person name="Hutchinson M.I."/>
            <person name="Powell A.J."/>
            <person name="Barry K."/>
            <person name="Miller A.N."/>
            <person name="Grigoriev I.V."/>
            <person name="Debuchy R."/>
            <person name="Gladieux P."/>
            <person name="Thoren M.H."/>
            <person name="Johannesson H."/>
        </authorList>
    </citation>
    <scope>NUCLEOTIDE SEQUENCE</scope>
    <source>
        <strain evidence="2">CBS 232.78</strain>
    </source>
</reference>
<reference evidence="2" key="1">
    <citation type="journal article" date="2023" name="Mol. Phylogenet. Evol.">
        <title>Genome-scale phylogeny and comparative genomics of the fungal order Sordariales.</title>
        <authorList>
            <person name="Hensen N."/>
            <person name="Bonometti L."/>
            <person name="Westerberg I."/>
            <person name="Brannstrom I.O."/>
            <person name="Guillou S."/>
            <person name="Cros-Aarteil S."/>
            <person name="Calhoun S."/>
            <person name="Haridas S."/>
            <person name="Kuo A."/>
            <person name="Mondo S."/>
            <person name="Pangilinan J."/>
            <person name="Riley R."/>
            <person name="LaButti K."/>
            <person name="Andreopoulos B."/>
            <person name="Lipzen A."/>
            <person name="Chen C."/>
            <person name="Yan M."/>
            <person name="Daum C."/>
            <person name="Ng V."/>
            <person name="Clum A."/>
            <person name="Steindorff A."/>
            <person name="Ohm R.A."/>
            <person name="Martin F."/>
            <person name="Silar P."/>
            <person name="Natvig D.O."/>
            <person name="Lalanne C."/>
            <person name="Gautier V."/>
            <person name="Ament-Velasquez S.L."/>
            <person name="Kruys A."/>
            <person name="Hutchinson M.I."/>
            <person name="Powell A.J."/>
            <person name="Barry K."/>
            <person name="Miller A.N."/>
            <person name="Grigoriev I.V."/>
            <person name="Debuchy R."/>
            <person name="Gladieux P."/>
            <person name="Hiltunen Thoren M."/>
            <person name="Johannesson H."/>
        </authorList>
    </citation>
    <scope>NUCLEOTIDE SEQUENCE</scope>
    <source>
        <strain evidence="2">CBS 232.78</strain>
    </source>
</reference>
<sequence length="207" mass="22683">MVEPSPKTTSTTASPPSHPHISQASDILQDPARATIPRYRAYVHARNRFWTAFPDGNFIRLHTGSTNLECAFYAVVLSMAHQTPSSFEPQPAVDELREIFFSTVLAGRNESAGLDNENNLGADQIAAVFSEWGRGKGLRCQLGVVTPVDDDDLVPVMMNTPEADKSDPDEGIVRVWVYNDGWSLRGGMGHFEGIKRPGGEEGGEERV</sequence>
<evidence type="ECO:0000313" key="3">
    <source>
        <dbReference type="Proteomes" id="UP001285441"/>
    </source>
</evidence>
<dbReference type="Proteomes" id="UP001285441">
    <property type="component" value="Unassembled WGS sequence"/>
</dbReference>
<dbReference type="AlphaFoldDB" id="A0AAE0P073"/>
<protein>
    <submittedName>
        <fullName evidence="2">Uncharacterized protein</fullName>
    </submittedName>
</protein>
<evidence type="ECO:0000313" key="2">
    <source>
        <dbReference type="EMBL" id="KAK3390845.1"/>
    </source>
</evidence>
<accession>A0AAE0P073</accession>
<comment type="caution">
    <text evidence="2">The sequence shown here is derived from an EMBL/GenBank/DDBJ whole genome shotgun (WGS) entry which is preliminary data.</text>
</comment>
<keyword evidence="3" id="KW-1185">Reference proteome</keyword>
<name>A0AAE0P073_9PEZI</name>